<keyword evidence="12" id="KW-1185">Reference proteome</keyword>
<evidence type="ECO:0000256" key="8">
    <source>
        <dbReference type="ARBA" id="ARBA00023274"/>
    </source>
</evidence>
<name>A0ABQ7SCP5_9ACAR</name>
<dbReference type="PIRSF" id="PIRSF037188">
    <property type="entry name" value="U6_snRNA_Lsm7"/>
    <property type="match status" value="1"/>
</dbReference>
<dbReference type="Proteomes" id="UP000825002">
    <property type="component" value="Unassembled WGS sequence"/>
</dbReference>
<dbReference type="InterPro" id="IPR017132">
    <property type="entry name" value="Lsm7"/>
</dbReference>
<dbReference type="Gene3D" id="2.30.30.100">
    <property type="match status" value="1"/>
</dbReference>
<evidence type="ECO:0000256" key="5">
    <source>
        <dbReference type="ARBA" id="ARBA00022884"/>
    </source>
</evidence>
<dbReference type="PROSITE" id="PS52002">
    <property type="entry name" value="SM"/>
    <property type="match status" value="1"/>
</dbReference>
<evidence type="ECO:0000256" key="7">
    <source>
        <dbReference type="ARBA" id="ARBA00023242"/>
    </source>
</evidence>
<protein>
    <submittedName>
        <fullName evidence="11">U6 snRNA-associated Sm-like protein LSm7</fullName>
    </submittedName>
</protein>
<organism evidence="11 12">
    <name type="scientific">Fragariocoptes setiger</name>
    <dbReference type="NCBI Taxonomy" id="1670756"/>
    <lineage>
        <taxon>Eukaryota</taxon>
        <taxon>Metazoa</taxon>
        <taxon>Ecdysozoa</taxon>
        <taxon>Arthropoda</taxon>
        <taxon>Chelicerata</taxon>
        <taxon>Arachnida</taxon>
        <taxon>Acari</taxon>
        <taxon>Acariformes</taxon>
        <taxon>Trombidiformes</taxon>
        <taxon>Prostigmata</taxon>
        <taxon>Eupodina</taxon>
        <taxon>Eriophyoidea</taxon>
        <taxon>Phytoptidae</taxon>
        <taxon>Fragariocoptes</taxon>
    </lineage>
</organism>
<dbReference type="InterPro" id="IPR010920">
    <property type="entry name" value="LSM_dom_sf"/>
</dbReference>
<keyword evidence="5" id="KW-0694">RNA-binding</keyword>
<dbReference type="InterPro" id="IPR044641">
    <property type="entry name" value="Lsm7/SmG-like"/>
</dbReference>
<feature type="non-terminal residue" evidence="11">
    <location>
        <position position="1"/>
    </location>
</feature>
<keyword evidence="8" id="KW-0687">Ribonucleoprotein</keyword>
<dbReference type="InterPro" id="IPR047575">
    <property type="entry name" value="Sm"/>
</dbReference>
<comment type="similarity">
    <text evidence="2">Belongs to the snRNP Sm proteins family.</text>
</comment>
<evidence type="ECO:0000256" key="4">
    <source>
        <dbReference type="ARBA" id="ARBA00022728"/>
    </source>
</evidence>
<evidence type="ECO:0000256" key="2">
    <source>
        <dbReference type="ARBA" id="ARBA00006850"/>
    </source>
</evidence>
<evidence type="ECO:0000256" key="1">
    <source>
        <dbReference type="ARBA" id="ARBA00004123"/>
    </source>
</evidence>
<dbReference type="PANTHER" id="PTHR10553">
    <property type="entry name" value="SMALL NUCLEAR RIBONUCLEOPROTEIN"/>
    <property type="match status" value="1"/>
</dbReference>
<accession>A0ABQ7SCP5</accession>
<comment type="caution">
    <text evidence="11">The sequence shown here is derived from an EMBL/GenBank/DDBJ whole genome shotgun (WGS) entry which is preliminary data.</text>
</comment>
<evidence type="ECO:0000256" key="3">
    <source>
        <dbReference type="ARBA" id="ARBA00022664"/>
    </source>
</evidence>
<dbReference type="SMART" id="SM00651">
    <property type="entry name" value="Sm"/>
    <property type="match status" value="1"/>
</dbReference>
<keyword evidence="6" id="KW-0508">mRNA splicing</keyword>
<dbReference type="PANTHER" id="PTHR10553:SF5">
    <property type="entry name" value="U6 SNRNA-ASSOCIATED SM-LIKE PROTEIN LSM7"/>
    <property type="match status" value="1"/>
</dbReference>
<dbReference type="Pfam" id="PF01423">
    <property type="entry name" value="LSM"/>
    <property type="match status" value="1"/>
</dbReference>
<reference evidence="11 12" key="1">
    <citation type="submission" date="2020-10" db="EMBL/GenBank/DDBJ databases">
        <authorList>
            <person name="Klimov P.B."/>
            <person name="Dyachkov S.M."/>
            <person name="Chetverikov P.E."/>
        </authorList>
    </citation>
    <scope>NUCLEOTIDE SEQUENCE [LARGE SCALE GENOMIC DNA]</scope>
    <source>
        <strain evidence="11">BMOC 18-1129-001#AD2665</strain>
        <tissue evidence="11">Entire mites</tissue>
    </source>
</reference>
<comment type="subcellular location">
    <subcellularLocation>
        <location evidence="1">Nucleus</location>
    </subcellularLocation>
</comment>
<keyword evidence="7" id="KW-0539">Nucleus</keyword>
<dbReference type="CDD" id="cd01729">
    <property type="entry name" value="LSm7"/>
    <property type="match status" value="1"/>
</dbReference>
<proteinExistence type="inferred from homology"/>
<keyword evidence="4" id="KW-0747">Spliceosome</keyword>
<dbReference type="SUPFAM" id="SSF50182">
    <property type="entry name" value="Sm-like ribonucleoproteins"/>
    <property type="match status" value="1"/>
</dbReference>
<evidence type="ECO:0000256" key="9">
    <source>
        <dbReference type="SAM" id="MobiDB-lite"/>
    </source>
</evidence>
<sequence length="115" mass="12898">MDRSKRAKSPQRSVDSPVKKKESIINFSKYIDKKVRVKFQGGREVTGKLKGYDQLLNLVIDGTVEHLRDPEDESKVTEKTRSLGLVVCRGPTIVVVCPEDGHETISNPFLIKSSD</sequence>
<gene>
    <name evidence="11" type="primary">LSM7</name>
    <name evidence="11" type="ORF">GZH46_00273</name>
</gene>
<keyword evidence="3" id="KW-0507">mRNA processing</keyword>
<dbReference type="InterPro" id="IPR001163">
    <property type="entry name" value="Sm_dom_euk/arc"/>
</dbReference>
<feature type="domain" description="Sm" evidence="10">
    <location>
        <begin position="22"/>
        <end position="102"/>
    </location>
</feature>
<evidence type="ECO:0000313" key="12">
    <source>
        <dbReference type="Proteomes" id="UP000825002"/>
    </source>
</evidence>
<evidence type="ECO:0000256" key="6">
    <source>
        <dbReference type="ARBA" id="ARBA00023187"/>
    </source>
</evidence>
<dbReference type="EMBL" id="JAIFTH010000025">
    <property type="protein sequence ID" value="KAG9511156.1"/>
    <property type="molecule type" value="Genomic_DNA"/>
</dbReference>
<evidence type="ECO:0000313" key="11">
    <source>
        <dbReference type="EMBL" id="KAG9511156.1"/>
    </source>
</evidence>
<evidence type="ECO:0000259" key="10">
    <source>
        <dbReference type="PROSITE" id="PS52002"/>
    </source>
</evidence>
<feature type="region of interest" description="Disordered" evidence="9">
    <location>
        <begin position="1"/>
        <end position="20"/>
    </location>
</feature>